<evidence type="ECO:0000313" key="5">
    <source>
        <dbReference type="Proteomes" id="UP000249165"/>
    </source>
</evidence>
<dbReference type="InterPro" id="IPR036291">
    <property type="entry name" value="NAD(P)-bd_dom_sf"/>
</dbReference>
<protein>
    <submittedName>
        <fullName evidence="4">NADP-dependent 3-hydroxy acid dehydrogenase YdfG</fullName>
    </submittedName>
</protein>
<evidence type="ECO:0000256" key="2">
    <source>
        <dbReference type="ARBA" id="ARBA00023002"/>
    </source>
</evidence>
<dbReference type="EMBL" id="QLMG01000006">
    <property type="protein sequence ID" value="RAK20226.1"/>
    <property type="molecule type" value="Genomic_DNA"/>
</dbReference>
<dbReference type="SUPFAM" id="SSF51735">
    <property type="entry name" value="NAD(P)-binding Rossmann-fold domains"/>
    <property type="match status" value="1"/>
</dbReference>
<dbReference type="InterPro" id="IPR002347">
    <property type="entry name" value="SDR_fam"/>
</dbReference>
<gene>
    <name evidence="4" type="ORF">ATI53_10063</name>
</gene>
<organism evidence="4 5">
    <name type="scientific">Salipiger aestuarii</name>
    <dbReference type="NCBI Taxonomy" id="568098"/>
    <lineage>
        <taxon>Bacteria</taxon>
        <taxon>Pseudomonadati</taxon>
        <taxon>Pseudomonadota</taxon>
        <taxon>Alphaproteobacteria</taxon>
        <taxon>Rhodobacterales</taxon>
        <taxon>Roseobacteraceae</taxon>
        <taxon>Salipiger</taxon>
    </lineage>
</organism>
<name>A0A327YJ40_9RHOB</name>
<keyword evidence="2" id="KW-0560">Oxidoreductase</keyword>
<accession>A0A327YJ40</accession>
<dbReference type="PANTHER" id="PTHR43669">
    <property type="entry name" value="5-KETO-D-GLUCONATE 5-REDUCTASE"/>
    <property type="match status" value="1"/>
</dbReference>
<evidence type="ECO:0000313" key="4">
    <source>
        <dbReference type="EMBL" id="RAK20226.1"/>
    </source>
</evidence>
<dbReference type="GO" id="GO:0016491">
    <property type="term" value="F:oxidoreductase activity"/>
    <property type="evidence" value="ECO:0007669"/>
    <property type="project" value="UniProtKB-KW"/>
</dbReference>
<dbReference type="Proteomes" id="UP000249165">
    <property type="component" value="Unassembled WGS sequence"/>
</dbReference>
<dbReference type="InterPro" id="IPR020904">
    <property type="entry name" value="Sc_DH/Rdtase_CS"/>
</dbReference>
<reference evidence="4 5" key="1">
    <citation type="submission" date="2018-06" db="EMBL/GenBank/DDBJ databases">
        <title>Genomic Encyclopedia of Archaeal and Bacterial Type Strains, Phase II (KMG-II): from individual species to whole genera.</title>
        <authorList>
            <person name="Goeker M."/>
        </authorList>
    </citation>
    <scope>NUCLEOTIDE SEQUENCE [LARGE SCALE GENOMIC DNA]</scope>
    <source>
        <strain evidence="4 5">DSM 22011</strain>
    </source>
</reference>
<dbReference type="AlphaFoldDB" id="A0A327YJ40"/>
<sequence length="253" mass="26083">MAQRVAQNMAQGIVITGAGSGIGRACAQAFLGAGWRVALVGRREANLRETANADANALIVPFDVADPGAVDAGFASITDNWGRIDALFNNAGIFNKGAPIDEIAVDDWLALCGVNISGMFLCARAAFGQMRRQSPQGGRIINNGSISAHVPRPGSAPYTMSKHAATGLTKSLSLDGRPFGIACGQIDVGNAMTDMAAPMATGVTQANGDTAPEAVMDVEHVASTVLHMASLPPDANVQFVTVMATAMPYIGRG</sequence>
<dbReference type="PANTHER" id="PTHR43669:SF12">
    <property type="entry name" value="BLR5618 PROTEIN"/>
    <property type="match status" value="1"/>
</dbReference>
<evidence type="ECO:0000256" key="3">
    <source>
        <dbReference type="RuleBase" id="RU000363"/>
    </source>
</evidence>
<dbReference type="PROSITE" id="PS00061">
    <property type="entry name" value="ADH_SHORT"/>
    <property type="match status" value="1"/>
</dbReference>
<dbReference type="RefSeq" id="WP_240778550.1">
    <property type="nucleotide sequence ID" value="NZ_LIQE01000007.1"/>
</dbReference>
<dbReference type="Gene3D" id="3.40.50.720">
    <property type="entry name" value="NAD(P)-binding Rossmann-like Domain"/>
    <property type="match status" value="1"/>
</dbReference>
<keyword evidence="5" id="KW-1185">Reference proteome</keyword>
<proteinExistence type="inferred from homology"/>
<evidence type="ECO:0000256" key="1">
    <source>
        <dbReference type="ARBA" id="ARBA00006484"/>
    </source>
</evidence>
<dbReference type="Pfam" id="PF00106">
    <property type="entry name" value="adh_short"/>
    <property type="match status" value="1"/>
</dbReference>
<comment type="similarity">
    <text evidence="1 3">Belongs to the short-chain dehydrogenases/reductases (SDR) family.</text>
</comment>
<dbReference type="PRINTS" id="PR00081">
    <property type="entry name" value="GDHRDH"/>
</dbReference>
<comment type="caution">
    <text evidence="4">The sequence shown here is derived from an EMBL/GenBank/DDBJ whole genome shotgun (WGS) entry which is preliminary data.</text>
</comment>
<dbReference type="PRINTS" id="PR00080">
    <property type="entry name" value="SDRFAMILY"/>
</dbReference>
<dbReference type="CDD" id="cd05233">
    <property type="entry name" value="SDR_c"/>
    <property type="match status" value="1"/>
</dbReference>